<dbReference type="AlphaFoldDB" id="A0AAD9N900"/>
<dbReference type="PANTHER" id="PTHR34009">
    <property type="entry name" value="PROTEIN STAR"/>
    <property type="match status" value="1"/>
</dbReference>
<dbReference type="GO" id="GO:0031902">
    <property type="term" value="C:late endosome membrane"/>
    <property type="evidence" value="ECO:0007669"/>
    <property type="project" value="TreeGrafter"/>
</dbReference>
<name>A0AAD9N900_9ANNE</name>
<gene>
    <name evidence="1" type="ORF">LSH36_152g04034</name>
</gene>
<dbReference type="GO" id="GO:0006888">
    <property type="term" value="P:endoplasmic reticulum to Golgi vesicle-mediated transport"/>
    <property type="evidence" value="ECO:0007669"/>
    <property type="project" value="TreeGrafter"/>
</dbReference>
<evidence type="ECO:0000313" key="1">
    <source>
        <dbReference type="EMBL" id="KAK2159476.1"/>
    </source>
</evidence>
<accession>A0AAD9N900</accession>
<keyword evidence="2" id="KW-1185">Reference proteome</keyword>
<protein>
    <recommendedName>
        <fullName evidence="3">Methyltransferase FkbM domain-containing protein</fullName>
    </recommendedName>
</protein>
<dbReference type="GO" id="GO:0005886">
    <property type="term" value="C:plasma membrane"/>
    <property type="evidence" value="ECO:0007669"/>
    <property type="project" value="TreeGrafter"/>
</dbReference>
<reference evidence="1" key="1">
    <citation type="journal article" date="2023" name="Mol. Biol. Evol.">
        <title>Third-Generation Sequencing Reveals the Adaptive Role of the Epigenome in Three Deep-Sea Polychaetes.</title>
        <authorList>
            <person name="Perez M."/>
            <person name="Aroh O."/>
            <person name="Sun Y."/>
            <person name="Lan Y."/>
            <person name="Juniper S.K."/>
            <person name="Young C.R."/>
            <person name="Angers B."/>
            <person name="Qian P.Y."/>
        </authorList>
    </citation>
    <scope>NUCLEOTIDE SEQUENCE</scope>
    <source>
        <strain evidence="1">P08H-3</strain>
    </source>
</reference>
<comment type="caution">
    <text evidence="1">The sequence shown here is derived from an EMBL/GenBank/DDBJ whole genome shotgun (WGS) entry which is preliminary data.</text>
</comment>
<dbReference type="GO" id="GO:0005789">
    <property type="term" value="C:endoplasmic reticulum membrane"/>
    <property type="evidence" value="ECO:0007669"/>
    <property type="project" value="TreeGrafter"/>
</dbReference>
<organism evidence="1 2">
    <name type="scientific">Paralvinella palmiformis</name>
    <dbReference type="NCBI Taxonomy" id="53620"/>
    <lineage>
        <taxon>Eukaryota</taxon>
        <taxon>Metazoa</taxon>
        <taxon>Spiralia</taxon>
        <taxon>Lophotrochozoa</taxon>
        <taxon>Annelida</taxon>
        <taxon>Polychaeta</taxon>
        <taxon>Sedentaria</taxon>
        <taxon>Canalipalpata</taxon>
        <taxon>Terebellida</taxon>
        <taxon>Terebelliformia</taxon>
        <taxon>Alvinellidae</taxon>
        <taxon>Paralvinella</taxon>
    </lineage>
</organism>
<dbReference type="EMBL" id="JAODUP010000152">
    <property type="protein sequence ID" value="KAK2159476.1"/>
    <property type="molecule type" value="Genomic_DNA"/>
</dbReference>
<proteinExistence type="predicted"/>
<dbReference type="Proteomes" id="UP001208570">
    <property type="component" value="Unassembled WGS sequence"/>
</dbReference>
<dbReference type="PANTHER" id="PTHR34009:SF2">
    <property type="entry name" value="PROTEIN STAR"/>
    <property type="match status" value="1"/>
</dbReference>
<dbReference type="GO" id="GO:0005794">
    <property type="term" value="C:Golgi apparatus"/>
    <property type="evidence" value="ECO:0007669"/>
    <property type="project" value="TreeGrafter"/>
</dbReference>
<evidence type="ECO:0000313" key="2">
    <source>
        <dbReference type="Proteomes" id="UP001208570"/>
    </source>
</evidence>
<evidence type="ECO:0008006" key="3">
    <source>
        <dbReference type="Google" id="ProtNLM"/>
    </source>
</evidence>
<dbReference type="InterPro" id="IPR053202">
    <property type="entry name" value="EGF_Rcpt_Signaling_Reg"/>
</dbReference>
<sequence length="262" mass="30735">MISYLYKDWEECDIPYEDPEDTQHNLQRPTGHRTYKHVTQSLSWKIPTVPDYINDLKQDDPILIEYIRRYWIISPSPGSPVLSNPDRVDRSQAGASNGETFSNTLYFERFRNWTGLLVEPSPEYFSEMLAKRRNSFMINACLSPTDRPMTAHFSVQCFPAYSILKALNVSRIDYFSLDVEGIENLILKTLPLDKIDIDIFSIDYRVAKDKVESQNKLEEISQILKKYDYHFAGKMMRLDVILQKGLRRRQDPVCFPQRTKTF</sequence>
<dbReference type="GO" id="GO:0016197">
    <property type="term" value="P:endosomal transport"/>
    <property type="evidence" value="ECO:0007669"/>
    <property type="project" value="TreeGrafter"/>
</dbReference>